<dbReference type="InterPro" id="IPR011270">
    <property type="entry name" value="Pur_Nuc_Pase_Ino/Guo-sp"/>
</dbReference>
<proteinExistence type="inferred from homology"/>
<dbReference type="InterPro" id="IPR035994">
    <property type="entry name" value="Nucleoside_phosphorylase_sf"/>
</dbReference>
<dbReference type="PANTHER" id="PTHR11904">
    <property type="entry name" value="METHYLTHIOADENOSINE/PURINE NUCLEOSIDE PHOSPHORYLASE"/>
    <property type="match status" value="1"/>
</dbReference>
<feature type="region of interest" description="Disordered" evidence="8">
    <location>
        <begin position="9"/>
        <end position="41"/>
    </location>
</feature>
<dbReference type="NCBIfam" id="NF006054">
    <property type="entry name" value="PRK08202.1"/>
    <property type="match status" value="1"/>
</dbReference>
<evidence type="ECO:0000256" key="3">
    <source>
        <dbReference type="ARBA" id="ARBA00011886"/>
    </source>
</evidence>
<evidence type="ECO:0000313" key="10">
    <source>
        <dbReference type="EMBL" id="AFZ65721.1"/>
    </source>
</evidence>
<evidence type="ECO:0000256" key="7">
    <source>
        <dbReference type="ARBA" id="ARBA00033072"/>
    </source>
</evidence>
<evidence type="ECO:0000313" key="11">
    <source>
        <dbReference type="Proteomes" id="UP000010467"/>
    </source>
</evidence>
<dbReference type="Gene3D" id="3.40.50.1580">
    <property type="entry name" value="Nucleoside phosphorylase domain"/>
    <property type="match status" value="1"/>
</dbReference>
<dbReference type="EC" id="2.4.2.1" evidence="3"/>
<dbReference type="CDD" id="cd09009">
    <property type="entry name" value="PNP-EcPNPII_like"/>
    <property type="match status" value="1"/>
</dbReference>
<name>K9ZVZ0_DEIPD</name>
<dbReference type="eggNOG" id="COG0005">
    <property type="taxonomic scope" value="Bacteria"/>
</dbReference>
<evidence type="ECO:0000256" key="5">
    <source>
        <dbReference type="ARBA" id="ARBA00022679"/>
    </source>
</evidence>
<dbReference type="SUPFAM" id="SSF53167">
    <property type="entry name" value="Purine and uridine phosphorylases"/>
    <property type="match status" value="1"/>
</dbReference>
<dbReference type="STRING" id="937777.Deipe_0113"/>
<dbReference type="NCBIfam" id="TIGR01700">
    <property type="entry name" value="PNPH"/>
    <property type="match status" value="1"/>
</dbReference>
<dbReference type="AlphaFoldDB" id="K9ZVZ0"/>
<dbReference type="GO" id="GO:0005737">
    <property type="term" value="C:cytoplasm"/>
    <property type="evidence" value="ECO:0007669"/>
    <property type="project" value="TreeGrafter"/>
</dbReference>
<comment type="similarity">
    <text evidence="2">Belongs to the PNP/MTAP phosphorylase family.</text>
</comment>
<gene>
    <name evidence="10" type="ordered locus">Deipe_0113</name>
</gene>
<dbReference type="NCBIfam" id="TIGR01697">
    <property type="entry name" value="PNPH-PUNA-XAPA"/>
    <property type="match status" value="1"/>
</dbReference>
<dbReference type="Pfam" id="PF01048">
    <property type="entry name" value="PNP_UDP_1"/>
    <property type="match status" value="1"/>
</dbReference>
<comment type="pathway">
    <text evidence="1">Purine metabolism; purine nucleoside salvage.</text>
</comment>
<dbReference type="HOGENOM" id="CLU_054456_1_2_0"/>
<protein>
    <recommendedName>
        <fullName evidence="3">purine-nucleoside phosphorylase</fullName>
        <ecNumber evidence="3">2.4.2.1</ecNumber>
    </recommendedName>
    <alternativeName>
        <fullName evidence="7">Inosine phosphorylase</fullName>
    </alternativeName>
    <alternativeName>
        <fullName evidence="6">Inosine-guanosine phosphorylase</fullName>
    </alternativeName>
</protein>
<evidence type="ECO:0000256" key="6">
    <source>
        <dbReference type="ARBA" id="ARBA00031036"/>
    </source>
</evidence>
<dbReference type="InterPro" id="IPR000845">
    <property type="entry name" value="Nucleoside_phosphorylase_d"/>
</dbReference>
<accession>K9ZVZ0</accession>
<dbReference type="GO" id="GO:0009116">
    <property type="term" value="P:nucleoside metabolic process"/>
    <property type="evidence" value="ECO:0007669"/>
    <property type="project" value="InterPro"/>
</dbReference>
<feature type="domain" description="Nucleoside phosphorylase" evidence="9">
    <location>
        <begin position="92"/>
        <end position="329"/>
    </location>
</feature>
<dbReference type="KEGG" id="dpd:Deipe_0113"/>
<keyword evidence="4" id="KW-0328">Glycosyltransferase</keyword>
<dbReference type="PANTHER" id="PTHR11904:SF9">
    <property type="entry name" value="PURINE NUCLEOSIDE PHOSPHORYLASE-RELATED"/>
    <property type="match status" value="1"/>
</dbReference>
<organism evidence="10 11">
    <name type="scientific">Deinococcus peraridilitoris (strain DSM 19664 / LMG 22246 / CIP 109416 / KR-200)</name>
    <dbReference type="NCBI Taxonomy" id="937777"/>
    <lineage>
        <taxon>Bacteria</taxon>
        <taxon>Thermotogati</taxon>
        <taxon>Deinococcota</taxon>
        <taxon>Deinococci</taxon>
        <taxon>Deinococcales</taxon>
        <taxon>Deinococcaceae</taxon>
        <taxon>Deinococcus</taxon>
    </lineage>
</organism>
<sequence>MAIHHFDVGGVHPISRSAHDAQSNNTHYKSPEKHEKAFTPTSPSRVVCLAVRQGRLHNADMTHFDDVMAARDFVRERANLIPEVSLTLGSGLGGLADELTNAIKIPYAEIPHFPVSTAPGHAGALVLGELGHRPVVAFQGRVHYYEGYTPGQVVFPVRVAHALGARVFVITSAAGGLRAEWKAGDLMLHRDFINFTGTNPLIGPNEPRFGERFPGMFDAYDPQLRERVKQLARARDQELRDGVYIGISGPTYASRAELVAYRAWGADAIGMSTVPEVIAARHLGARVIGISTITDLAIPEHHEHAGEQEVIRVAQASAQRLAGLVRDIVATL</sequence>
<dbReference type="InterPro" id="IPR011268">
    <property type="entry name" value="Purine_phosphorylase"/>
</dbReference>
<keyword evidence="5" id="KW-0808">Transferase</keyword>
<reference evidence="11" key="1">
    <citation type="submission" date="2012-03" db="EMBL/GenBank/DDBJ databases">
        <title>Complete sequence of chromosome of Deinococcus peraridilitoris DSM 19664.</title>
        <authorList>
            <person name="Lucas S."/>
            <person name="Copeland A."/>
            <person name="Lapidus A."/>
            <person name="Glavina del Rio T."/>
            <person name="Dalin E."/>
            <person name="Tice H."/>
            <person name="Bruce D."/>
            <person name="Goodwin L."/>
            <person name="Pitluck S."/>
            <person name="Peters L."/>
            <person name="Mikhailova N."/>
            <person name="Lu M."/>
            <person name="Kyrpides N."/>
            <person name="Mavromatis K."/>
            <person name="Ivanova N."/>
            <person name="Brettin T."/>
            <person name="Detter J.C."/>
            <person name="Han C."/>
            <person name="Larimer F."/>
            <person name="Land M."/>
            <person name="Hauser L."/>
            <person name="Markowitz V."/>
            <person name="Cheng J.-F."/>
            <person name="Hugenholtz P."/>
            <person name="Woyke T."/>
            <person name="Wu D."/>
            <person name="Pukall R."/>
            <person name="Steenblock K."/>
            <person name="Brambilla E."/>
            <person name="Klenk H.-P."/>
            <person name="Eisen J.A."/>
        </authorList>
    </citation>
    <scope>NUCLEOTIDE SEQUENCE [LARGE SCALE GENOMIC DNA]</scope>
    <source>
        <strain evidence="11">DSM 19664 / LMG 22246 / CIP 109416 / KR-200</strain>
    </source>
</reference>
<dbReference type="EMBL" id="CP003382">
    <property type="protein sequence ID" value="AFZ65721.1"/>
    <property type="molecule type" value="Genomic_DNA"/>
</dbReference>
<evidence type="ECO:0000256" key="8">
    <source>
        <dbReference type="SAM" id="MobiDB-lite"/>
    </source>
</evidence>
<evidence type="ECO:0000259" key="9">
    <source>
        <dbReference type="Pfam" id="PF01048"/>
    </source>
</evidence>
<dbReference type="GO" id="GO:0004731">
    <property type="term" value="F:purine-nucleoside phosphorylase activity"/>
    <property type="evidence" value="ECO:0007669"/>
    <property type="project" value="UniProtKB-EC"/>
</dbReference>
<keyword evidence="11" id="KW-1185">Reference proteome</keyword>
<dbReference type="Proteomes" id="UP000010467">
    <property type="component" value="Chromosome"/>
</dbReference>
<dbReference type="PATRIC" id="fig|937777.3.peg.118"/>
<evidence type="ECO:0000256" key="4">
    <source>
        <dbReference type="ARBA" id="ARBA00022676"/>
    </source>
</evidence>
<evidence type="ECO:0000256" key="2">
    <source>
        <dbReference type="ARBA" id="ARBA00006751"/>
    </source>
</evidence>
<evidence type="ECO:0000256" key="1">
    <source>
        <dbReference type="ARBA" id="ARBA00005058"/>
    </source>
</evidence>
<dbReference type="UniPathway" id="UPA00606"/>